<dbReference type="RefSeq" id="WP_105044029.1">
    <property type="nucleotide sequence ID" value="NZ_MQWA01000001.1"/>
</dbReference>
<evidence type="ECO:0000313" key="2">
    <source>
        <dbReference type="EMBL" id="PQJ29528.1"/>
    </source>
</evidence>
<dbReference type="EMBL" id="MQWA01000001">
    <property type="protein sequence ID" value="PQJ29528.1"/>
    <property type="molecule type" value="Genomic_DNA"/>
</dbReference>
<evidence type="ECO:0000256" key="1">
    <source>
        <dbReference type="SAM" id="MobiDB-lite"/>
    </source>
</evidence>
<gene>
    <name evidence="2" type="ORF">BSZ32_14190</name>
</gene>
<evidence type="ECO:0000313" key="3">
    <source>
        <dbReference type="Proteomes" id="UP000239907"/>
    </source>
</evidence>
<dbReference type="Proteomes" id="UP000239907">
    <property type="component" value="Unassembled WGS sequence"/>
</dbReference>
<evidence type="ECO:0008006" key="4">
    <source>
        <dbReference type="Google" id="ProtNLM"/>
    </source>
</evidence>
<protein>
    <recommendedName>
        <fullName evidence="4">3'-phosphate/5'-hydroxy nucleic acid ligase</fullName>
    </recommendedName>
</protein>
<feature type="compositionally biased region" description="Basic and acidic residues" evidence="1">
    <location>
        <begin position="153"/>
        <end position="169"/>
    </location>
</feature>
<name>A0A2S7U3D6_9BACT</name>
<dbReference type="InterPro" id="IPR036025">
    <property type="entry name" value="RtcB-like_sf"/>
</dbReference>
<reference evidence="2 3" key="1">
    <citation type="submission" date="2016-12" db="EMBL/GenBank/DDBJ databases">
        <title>Study of bacterial adaptation to deep sea.</title>
        <authorList>
            <person name="Song J."/>
            <person name="Yoshizawa S."/>
            <person name="Kogure K."/>
        </authorList>
    </citation>
    <scope>NUCLEOTIDE SEQUENCE [LARGE SCALE GENOMIC DNA]</scope>
    <source>
        <strain evidence="2 3">SAORIC-165</strain>
    </source>
</reference>
<dbReference type="OrthoDB" id="9802323at2"/>
<organism evidence="2 3">
    <name type="scientific">Rubritalea profundi</name>
    <dbReference type="NCBI Taxonomy" id="1658618"/>
    <lineage>
        <taxon>Bacteria</taxon>
        <taxon>Pseudomonadati</taxon>
        <taxon>Verrucomicrobiota</taxon>
        <taxon>Verrucomicrobiia</taxon>
        <taxon>Verrucomicrobiales</taxon>
        <taxon>Rubritaleaceae</taxon>
        <taxon>Rubritalea</taxon>
    </lineage>
</organism>
<dbReference type="SUPFAM" id="SSF103365">
    <property type="entry name" value="Hypothetical protein PH1602"/>
    <property type="match status" value="1"/>
</dbReference>
<dbReference type="Gene3D" id="3.90.1860.10">
    <property type="entry name" value="tRNA-splicing ligase RtcB"/>
    <property type="match status" value="1"/>
</dbReference>
<keyword evidence="3" id="KW-1185">Reference proteome</keyword>
<sequence length="169" mass="18342">MLDTIYQHAIQLIDQKNITELSYLIKHLKCDFPGSHGSLTMQQTPAPLSLAIQANSKEAIKNLAKSQKQMEQLLCCPVIERGVLMPDACPAGNTPAVIPVCGVIAVKNAIIPAAHSADICCSLHASFFVSELDTTSIMDTLQSVTRFGPGGRPKSDQVQHDWIHSSESY</sequence>
<feature type="region of interest" description="Disordered" evidence="1">
    <location>
        <begin position="146"/>
        <end position="169"/>
    </location>
</feature>
<accession>A0A2S7U3D6</accession>
<comment type="caution">
    <text evidence="2">The sequence shown here is derived from an EMBL/GenBank/DDBJ whole genome shotgun (WGS) entry which is preliminary data.</text>
</comment>
<dbReference type="GO" id="GO:0006396">
    <property type="term" value="P:RNA processing"/>
    <property type="evidence" value="ECO:0007669"/>
    <property type="project" value="InterPro"/>
</dbReference>
<proteinExistence type="predicted"/>
<dbReference type="AlphaFoldDB" id="A0A2S7U3D6"/>